<comment type="caution">
    <text evidence="5">The sequence shown here is derived from an EMBL/GenBank/DDBJ whole genome shotgun (WGS) entry which is preliminary data.</text>
</comment>
<dbReference type="AlphaFoldDB" id="A0A4R8WJQ3"/>
<keyword evidence="6" id="KW-1185">Reference proteome</keyword>
<dbReference type="PROSITE" id="PS00079">
    <property type="entry name" value="MULTICOPPER_OXIDASE1"/>
    <property type="match status" value="1"/>
</dbReference>
<accession>A0A4R8WJQ3</accession>
<reference evidence="5 6" key="1">
    <citation type="submission" date="2019-03" db="EMBL/GenBank/DDBJ databases">
        <title>Genomics of glacier-inhabiting Cryobacterium strains.</title>
        <authorList>
            <person name="Liu Q."/>
            <person name="Xin Y.-H."/>
        </authorList>
    </citation>
    <scope>NUCLEOTIDE SEQUENCE [LARGE SCALE GENOMIC DNA]</scope>
    <source>
        <strain evidence="5 6">MDT1-3</strain>
    </source>
</reference>
<name>A0A4R8WJQ3_9MICO</name>
<feature type="domain" description="Sulfocyanin-like C-terminal" evidence="4">
    <location>
        <begin position="124"/>
        <end position="220"/>
    </location>
</feature>
<dbReference type="Pfam" id="PF06525">
    <property type="entry name" value="SoxE"/>
    <property type="match status" value="1"/>
</dbReference>
<dbReference type="InterPro" id="IPR033138">
    <property type="entry name" value="Cu_oxidase_CS"/>
</dbReference>
<dbReference type="Gene3D" id="2.60.40.420">
    <property type="entry name" value="Cupredoxins - blue copper proteins"/>
    <property type="match status" value="1"/>
</dbReference>
<dbReference type="InterPro" id="IPR028871">
    <property type="entry name" value="BlueCu_1_BS"/>
</dbReference>
<sequence length="220" mass="21215">MRRKTTIATAIVSGVVAVVGLTGLSVSALTSDPTGGGIRSAVSSNSPQLPGTVVNVALMDMGGNMMGGGGNGMMGGGGNGMMGGGGNGMMGGGGNGMMGGGGAGTNSGAAMGLRLDRATAGKGTVSFLALNRGSISHELVVLPLSDTQTVGTRPGGGDNKVDETGSLGEASTTNGKGTGEGIAPGASSWVTMDLAPGRYEVLCNLPGHYAAGMYSELTVS</sequence>
<evidence type="ECO:0000313" key="6">
    <source>
        <dbReference type="Proteomes" id="UP000298412"/>
    </source>
</evidence>
<dbReference type="RefSeq" id="WP_134569174.1">
    <property type="nucleotide sequence ID" value="NZ_SOFP01000075.1"/>
</dbReference>
<gene>
    <name evidence="5" type="ORF">E3O19_15715</name>
</gene>
<evidence type="ECO:0000313" key="5">
    <source>
        <dbReference type="EMBL" id="TFC10443.1"/>
    </source>
</evidence>
<keyword evidence="1" id="KW-0479">Metal-binding</keyword>
<dbReference type="Proteomes" id="UP000298412">
    <property type="component" value="Unassembled WGS sequence"/>
</dbReference>
<proteinExistence type="predicted"/>
<dbReference type="PROSITE" id="PS00196">
    <property type="entry name" value="COPPER_BLUE"/>
    <property type="match status" value="1"/>
</dbReference>
<evidence type="ECO:0000256" key="3">
    <source>
        <dbReference type="SAM" id="MobiDB-lite"/>
    </source>
</evidence>
<dbReference type="SUPFAM" id="SSF49503">
    <property type="entry name" value="Cupredoxins"/>
    <property type="match status" value="1"/>
</dbReference>
<dbReference type="InterPro" id="IPR049544">
    <property type="entry name" value="SoxE-like_C"/>
</dbReference>
<protein>
    <recommendedName>
        <fullName evidence="4">Sulfocyanin-like C-terminal domain-containing protein</fullName>
    </recommendedName>
</protein>
<dbReference type="InterPro" id="IPR008972">
    <property type="entry name" value="Cupredoxin"/>
</dbReference>
<organism evidence="5 6">
    <name type="scientific">Cryobacterium algoritolerans</name>
    <dbReference type="NCBI Taxonomy" id="1259184"/>
    <lineage>
        <taxon>Bacteria</taxon>
        <taxon>Bacillati</taxon>
        <taxon>Actinomycetota</taxon>
        <taxon>Actinomycetes</taxon>
        <taxon>Micrococcales</taxon>
        <taxon>Microbacteriaceae</taxon>
        <taxon>Cryobacterium</taxon>
    </lineage>
</organism>
<dbReference type="GO" id="GO:0046872">
    <property type="term" value="F:metal ion binding"/>
    <property type="evidence" value="ECO:0007669"/>
    <property type="project" value="UniProtKB-KW"/>
</dbReference>
<keyword evidence="2" id="KW-0186">Copper</keyword>
<evidence type="ECO:0000256" key="1">
    <source>
        <dbReference type="ARBA" id="ARBA00022723"/>
    </source>
</evidence>
<dbReference type="EMBL" id="SOFP01000075">
    <property type="protein sequence ID" value="TFC10443.1"/>
    <property type="molecule type" value="Genomic_DNA"/>
</dbReference>
<evidence type="ECO:0000259" key="4">
    <source>
        <dbReference type="Pfam" id="PF06525"/>
    </source>
</evidence>
<evidence type="ECO:0000256" key="2">
    <source>
        <dbReference type="ARBA" id="ARBA00023008"/>
    </source>
</evidence>
<feature type="region of interest" description="Disordered" evidence="3">
    <location>
        <begin position="147"/>
        <end position="183"/>
    </location>
</feature>
<dbReference type="OrthoDB" id="7431902at2"/>